<name>A0A3P6GCD2_BRAOL</name>
<dbReference type="EMBL" id="LR031879">
    <property type="protein sequence ID" value="VDD53972.1"/>
    <property type="molecule type" value="Genomic_DNA"/>
</dbReference>
<feature type="region of interest" description="Disordered" evidence="1">
    <location>
        <begin position="73"/>
        <end position="108"/>
    </location>
</feature>
<sequence>MAEHCMVVPGAWTSVGSLWEFVIDKKKISRILPVRSGMSLRELQNNVAKEFFTFTDPPPLAQMSYWPPNTKELATGLTTPPGEKPRQTTADDSSQTFATPNQPIIPNPYPFRPIPSASSRIPSFSLFDEDELLQYIPIQQPDVHTPLTAGDTSPPTGPSKINRFSIGDENLSC</sequence>
<evidence type="ECO:0000313" key="2">
    <source>
        <dbReference type="EMBL" id="VDD53972.1"/>
    </source>
</evidence>
<reference evidence="2" key="1">
    <citation type="submission" date="2018-11" db="EMBL/GenBank/DDBJ databases">
        <authorList>
            <consortium name="Genoscope - CEA"/>
            <person name="William W."/>
        </authorList>
    </citation>
    <scope>NUCLEOTIDE SEQUENCE</scope>
</reference>
<gene>
    <name evidence="2" type="ORF">BOLC8T47201H</name>
</gene>
<proteinExistence type="predicted"/>
<organism evidence="2">
    <name type="scientific">Brassica oleracea</name>
    <name type="common">Wild cabbage</name>
    <dbReference type="NCBI Taxonomy" id="3712"/>
    <lineage>
        <taxon>Eukaryota</taxon>
        <taxon>Viridiplantae</taxon>
        <taxon>Streptophyta</taxon>
        <taxon>Embryophyta</taxon>
        <taxon>Tracheophyta</taxon>
        <taxon>Spermatophyta</taxon>
        <taxon>Magnoliopsida</taxon>
        <taxon>eudicotyledons</taxon>
        <taxon>Gunneridae</taxon>
        <taxon>Pentapetalae</taxon>
        <taxon>rosids</taxon>
        <taxon>malvids</taxon>
        <taxon>Brassicales</taxon>
        <taxon>Brassicaceae</taxon>
        <taxon>Brassiceae</taxon>
        <taxon>Brassica</taxon>
    </lineage>
</organism>
<protein>
    <submittedName>
        <fullName evidence="2">Uncharacterized protein</fullName>
    </submittedName>
</protein>
<accession>A0A3P6GCD2</accession>
<dbReference type="AlphaFoldDB" id="A0A3P6GCD2"/>
<evidence type="ECO:0000256" key="1">
    <source>
        <dbReference type="SAM" id="MobiDB-lite"/>
    </source>
</evidence>
<feature type="region of interest" description="Disordered" evidence="1">
    <location>
        <begin position="143"/>
        <end position="173"/>
    </location>
</feature>
<feature type="compositionally biased region" description="Polar residues" evidence="1">
    <location>
        <begin position="87"/>
        <end position="102"/>
    </location>
</feature>